<protein>
    <submittedName>
        <fullName evidence="1">Uncharacterized protein</fullName>
    </submittedName>
</protein>
<dbReference type="Proteomes" id="UP001283361">
    <property type="component" value="Unassembled WGS sequence"/>
</dbReference>
<proteinExistence type="predicted"/>
<evidence type="ECO:0000313" key="1">
    <source>
        <dbReference type="EMBL" id="KAK3769804.1"/>
    </source>
</evidence>
<accession>A0AAE0ZI24</accession>
<dbReference type="EMBL" id="JAWDGP010003890">
    <property type="protein sequence ID" value="KAK3769804.1"/>
    <property type="molecule type" value="Genomic_DNA"/>
</dbReference>
<name>A0AAE0ZI24_9GAST</name>
<evidence type="ECO:0000313" key="2">
    <source>
        <dbReference type="Proteomes" id="UP001283361"/>
    </source>
</evidence>
<dbReference type="AlphaFoldDB" id="A0AAE0ZI24"/>
<sequence>MGIRSCPNFDVLDLIVTYFVTGTTWILVSSMDISPKLGHNFDTMSCHERERRRFDPRRGGNCEVFSSP</sequence>
<organism evidence="1 2">
    <name type="scientific">Elysia crispata</name>
    <name type="common">lettuce slug</name>
    <dbReference type="NCBI Taxonomy" id="231223"/>
    <lineage>
        <taxon>Eukaryota</taxon>
        <taxon>Metazoa</taxon>
        <taxon>Spiralia</taxon>
        <taxon>Lophotrochozoa</taxon>
        <taxon>Mollusca</taxon>
        <taxon>Gastropoda</taxon>
        <taxon>Heterobranchia</taxon>
        <taxon>Euthyneura</taxon>
        <taxon>Panpulmonata</taxon>
        <taxon>Sacoglossa</taxon>
        <taxon>Placobranchoidea</taxon>
        <taxon>Plakobranchidae</taxon>
        <taxon>Elysia</taxon>
    </lineage>
</organism>
<reference evidence="1" key="1">
    <citation type="journal article" date="2023" name="G3 (Bethesda)">
        <title>A reference genome for the long-term kleptoplast-retaining sea slug Elysia crispata morphotype clarki.</title>
        <authorList>
            <person name="Eastman K.E."/>
            <person name="Pendleton A.L."/>
            <person name="Shaikh M.A."/>
            <person name="Suttiyut T."/>
            <person name="Ogas R."/>
            <person name="Tomko P."/>
            <person name="Gavelis G."/>
            <person name="Widhalm J.R."/>
            <person name="Wisecaver J.H."/>
        </authorList>
    </citation>
    <scope>NUCLEOTIDE SEQUENCE</scope>
    <source>
        <strain evidence="1">ECLA1</strain>
    </source>
</reference>
<keyword evidence="2" id="KW-1185">Reference proteome</keyword>
<gene>
    <name evidence="1" type="ORF">RRG08_046909</name>
</gene>
<comment type="caution">
    <text evidence="1">The sequence shown here is derived from an EMBL/GenBank/DDBJ whole genome shotgun (WGS) entry which is preliminary data.</text>
</comment>